<evidence type="ECO:0000313" key="4">
    <source>
        <dbReference type="Proteomes" id="UP000510844"/>
    </source>
</evidence>
<reference evidence="3 4" key="2">
    <citation type="journal article" date="2021" name="Mar. Drugs">
        <title>A New Micromonospora Strain with Antibiotic Activity Isolated from the Microbiome of a Mid-Atlantic Deep-Sea Sponge.</title>
        <authorList>
            <person name="Back C.R."/>
            <person name="Stennett H.L."/>
            <person name="Williams S.E."/>
            <person name="Wang L."/>
            <person name="Ojeda Gomez J."/>
            <person name="Abdulle O.M."/>
            <person name="Duffy T."/>
            <person name="Neal C."/>
            <person name="Mantell J."/>
            <person name="Jepson M.A."/>
            <person name="Hendry K.R."/>
            <person name="Powell D."/>
            <person name="Stach J.E.M."/>
            <person name="Essex-Lopresti A.E."/>
            <person name="Willis C.L."/>
            <person name="Curnow P."/>
            <person name="Race P.R."/>
        </authorList>
    </citation>
    <scope>NUCLEOTIDE SEQUENCE [LARGE SCALE GENOMIC DNA]</scope>
    <source>
        <strain evidence="3 4">28ISP2-46</strain>
    </source>
</reference>
<organism evidence="3 4">
    <name type="scientific">Micromonospora robiginosa</name>
    <dbReference type="NCBI Taxonomy" id="2749844"/>
    <lineage>
        <taxon>Bacteria</taxon>
        <taxon>Bacillati</taxon>
        <taxon>Actinomycetota</taxon>
        <taxon>Actinomycetes</taxon>
        <taxon>Micromonosporales</taxon>
        <taxon>Micromonosporaceae</taxon>
        <taxon>Micromonospora</taxon>
    </lineage>
</organism>
<dbReference type="RefSeq" id="WP_307755279.1">
    <property type="nucleotide sequence ID" value="NZ_CP059322.2"/>
</dbReference>
<dbReference type="AlphaFoldDB" id="A0A7L6B6P1"/>
<sequence length="295" mass="31354">MNPGSHKPPQDAVTVRHLRLGVGSVGLALPVVLVVGHIAATRRLTLLDSLSGYYHSEMRDAFVGSMCAVGVFLIGYRYRRPEDVLGTVAGVLAVTVALFPTTTGAPVPTVDGLDRTVGVVHQVAAAGLFALLAVFCLVLFTRPDTAGVPPRRSAVLFYRTCGGLIVLAISLALASTLLPEDVRHTVKPVLWCETLAVFAFGAAWVAKSDALLRAADPSPPHPTHPHSRLTPARPPRPPRPPATSILELWCLECPVDTSCQVPQLQDRRGKGWGQRARESAGGQGRRTRAGVGAIL</sequence>
<feature type="region of interest" description="Disordered" evidence="1">
    <location>
        <begin position="265"/>
        <end position="295"/>
    </location>
</feature>
<evidence type="ECO:0008006" key="5">
    <source>
        <dbReference type="Google" id="ProtNLM"/>
    </source>
</evidence>
<protein>
    <recommendedName>
        <fullName evidence="5">DUF998 domain-containing protein</fullName>
    </recommendedName>
</protein>
<evidence type="ECO:0000256" key="1">
    <source>
        <dbReference type="SAM" id="MobiDB-lite"/>
    </source>
</evidence>
<feature type="transmembrane region" description="Helical" evidence="2">
    <location>
        <begin position="119"/>
        <end position="140"/>
    </location>
</feature>
<dbReference type="EMBL" id="CP059322">
    <property type="protein sequence ID" value="QLQ37627.2"/>
    <property type="molecule type" value="Genomic_DNA"/>
</dbReference>
<accession>A0A7L6B6P1</accession>
<keyword evidence="2" id="KW-1133">Transmembrane helix</keyword>
<dbReference type="Proteomes" id="UP000510844">
    <property type="component" value="Chromosome"/>
</dbReference>
<feature type="transmembrane region" description="Helical" evidence="2">
    <location>
        <begin position="156"/>
        <end position="176"/>
    </location>
</feature>
<keyword evidence="2" id="KW-0472">Membrane</keyword>
<keyword evidence="4" id="KW-1185">Reference proteome</keyword>
<gene>
    <name evidence="3" type="ORF">H1D33_01615</name>
</gene>
<evidence type="ECO:0000313" key="3">
    <source>
        <dbReference type="EMBL" id="QLQ37627.2"/>
    </source>
</evidence>
<proteinExistence type="predicted"/>
<evidence type="ECO:0000256" key="2">
    <source>
        <dbReference type="SAM" id="Phobius"/>
    </source>
</evidence>
<feature type="region of interest" description="Disordered" evidence="1">
    <location>
        <begin position="215"/>
        <end position="239"/>
    </location>
</feature>
<feature type="transmembrane region" description="Helical" evidence="2">
    <location>
        <begin position="188"/>
        <end position="206"/>
    </location>
</feature>
<reference evidence="4" key="1">
    <citation type="submission" date="2020-07" db="EMBL/GenBank/DDBJ databases">
        <title>A new Micromonospora strain with potent antibiotic activity isolated from the microbiome of a mid-Atlantic deep-sea sponge.</title>
        <authorList>
            <person name="Back C.R."/>
            <person name="Stennett H.L."/>
            <person name="Williams S.E."/>
            <person name="Wang L."/>
            <person name="Ojeda Gomez J."/>
            <person name="Abdulle O.M."/>
            <person name="Duffy T."/>
            <person name="Hendry K.R."/>
            <person name="Powell D."/>
            <person name="Stach J.E."/>
            <person name="Essex-Lopresti A.E."/>
            <person name="Willis C.L."/>
            <person name="Curnow P."/>
            <person name="Race P.R."/>
        </authorList>
    </citation>
    <scope>NUCLEOTIDE SEQUENCE [LARGE SCALE GENOMIC DNA]</scope>
    <source>
        <strain evidence="4">28ISP2-46</strain>
    </source>
</reference>
<keyword evidence="2" id="KW-0812">Transmembrane</keyword>
<feature type="transmembrane region" description="Helical" evidence="2">
    <location>
        <begin position="85"/>
        <end position="107"/>
    </location>
</feature>
<feature type="transmembrane region" description="Helical" evidence="2">
    <location>
        <begin position="20"/>
        <end position="41"/>
    </location>
</feature>
<feature type="transmembrane region" description="Helical" evidence="2">
    <location>
        <begin position="61"/>
        <end position="78"/>
    </location>
</feature>
<name>A0A7L6B6P1_9ACTN</name>
<dbReference type="KEGG" id="mfeu:H1D33_01615"/>